<evidence type="ECO:0000256" key="1">
    <source>
        <dbReference type="ARBA" id="ARBA00035407"/>
    </source>
</evidence>
<evidence type="ECO:0000256" key="2">
    <source>
        <dbReference type="SAM" id="MobiDB-lite"/>
    </source>
</evidence>
<proteinExistence type="predicted"/>
<accession>A0A2N9FPE7</accession>
<dbReference type="GO" id="GO:0003735">
    <property type="term" value="F:structural constituent of ribosome"/>
    <property type="evidence" value="ECO:0007669"/>
    <property type="project" value="InterPro"/>
</dbReference>
<dbReference type="AlphaFoldDB" id="A0A2N9FPE7"/>
<evidence type="ECO:0000313" key="3">
    <source>
        <dbReference type="EMBL" id="SPC89088.1"/>
    </source>
</evidence>
<dbReference type="GO" id="GO:0006412">
    <property type="term" value="P:translation"/>
    <property type="evidence" value="ECO:0007669"/>
    <property type="project" value="InterPro"/>
</dbReference>
<dbReference type="Gene3D" id="3.30.160.20">
    <property type="match status" value="1"/>
</dbReference>
<gene>
    <name evidence="3" type="ORF">FSB_LOCUS16970</name>
</gene>
<dbReference type="PANTHER" id="PTHR13718">
    <property type="entry name" value="RIBOSOMAL S SUBUNIT"/>
    <property type="match status" value="1"/>
</dbReference>
<protein>
    <recommendedName>
        <fullName evidence="1">40S ribosomal protein S2</fullName>
    </recommendedName>
</protein>
<name>A0A2N9FPE7_FAGSY</name>
<dbReference type="GO" id="GO:0003723">
    <property type="term" value="F:RNA binding"/>
    <property type="evidence" value="ECO:0007669"/>
    <property type="project" value="InterPro"/>
</dbReference>
<dbReference type="PANTHER" id="PTHR13718:SF4">
    <property type="entry name" value="40S RIBOSOMAL PROTEIN S2"/>
    <property type="match status" value="1"/>
</dbReference>
<dbReference type="EMBL" id="OIVN01001042">
    <property type="protein sequence ID" value="SPC89088.1"/>
    <property type="molecule type" value="Genomic_DNA"/>
</dbReference>
<reference evidence="3" key="1">
    <citation type="submission" date="2018-02" db="EMBL/GenBank/DDBJ databases">
        <authorList>
            <person name="Cohen D.B."/>
            <person name="Kent A.D."/>
        </authorList>
    </citation>
    <scope>NUCLEOTIDE SEQUENCE</scope>
</reference>
<dbReference type="InterPro" id="IPR000851">
    <property type="entry name" value="Ribosomal_uS5"/>
</dbReference>
<feature type="region of interest" description="Disordered" evidence="2">
    <location>
        <begin position="41"/>
        <end position="70"/>
    </location>
</feature>
<dbReference type="GO" id="GO:0022627">
    <property type="term" value="C:cytosolic small ribosomal subunit"/>
    <property type="evidence" value="ECO:0007669"/>
    <property type="project" value="TreeGrafter"/>
</dbReference>
<sequence length="146" mass="16305">MWWSAQGFPPIIPTPIDNVWGKSLSLKLQSWLSVVEEANAAASEEDSAAGGRGETAGRGGRRRGRHDEEEKWVPVTKLGRLVYADKIKSLEQIYLHSLPIKEHQIVDKLCPGLKDEVMKIMPVQKQTRAGQRTRDGNCLGFISVKK</sequence>
<organism evidence="3">
    <name type="scientific">Fagus sylvatica</name>
    <name type="common">Beechnut</name>
    <dbReference type="NCBI Taxonomy" id="28930"/>
    <lineage>
        <taxon>Eukaryota</taxon>
        <taxon>Viridiplantae</taxon>
        <taxon>Streptophyta</taxon>
        <taxon>Embryophyta</taxon>
        <taxon>Tracheophyta</taxon>
        <taxon>Spermatophyta</taxon>
        <taxon>Magnoliopsida</taxon>
        <taxon>eudicotyledons</taxon>
        <taxon>Gunneridae</taxon>
        <taxon>Pentapetalae</taxon>
        <taxon>rosids</taxon>
        <taxon>fabids</taxon>
        <taxon>Fagales</taxon>
        <taxon>Fagaceae</taxon>
        <taxon>Fagus</taxon>
    </lineage>
</organism>